<keyword evidence="2 10" id="KW-0004">4Fe-4S</keyword>
<evidence type="ECO:0000256" key="5">
    <source>
        <dbReference type="ARBA" id="ARBA00022833"/>
    </source>
</evidence>
<dbReference type="NCBIfam" id="NF009895">
    <property type="entry name" value="PRK13352.1"/>
    <property type="match status" value="1"/>
</dbReference>
<feature type="binding site" evidence="10">
    <location>
        <position position="412"/>
    </location>
    <ligand>
        <name>[4Fe-4S] cluster</name>
        <dbReference type="ChEBI" id="CHEBI:49883"/>
        <note>4Fe-4S-S-AdoMet</note>
    </ligand>
</feature>
<feature type="binding site" evidence="10">
    <location>
        <position position="98"/>
    </location>
    <ligand>
        <name>substrate</name>
    </ligand>
</feature>
<name>A0A0S6UGQ9_NEOTH</name>
<dbReference type="InterPro" id="IPR038521">
    <property type="entry name" value="ThiC/Bza_core_dom"/>
</dbReference>
<keyword evidence="9 10" id="KW-0456">Lyase</keyword>
<dbReference type="GO" id="GO:0009228">
    <property type="term" value="P:thiamine biosynthetic process"/>
    <property type="evidence" value="ECO:0007669"/>
    <property type="project" value="UniProtKB-UniRule"/>
</dbReference>
<dbReference type="UniPathway" id="UPA00060"/>
<feature type="binding site" evidence="10">
    <location>
        <position position="419"/>
    </location>
    <ligand>
        <name>[4Fe-4S] cluster</name>
        <dbReference type="ChEBI" id="CHEBI:49883"/>
        <note>4Fe-4S-S-AdoMet</note>
    </ligand>
</feature>
<comment type="similarity">
    <text evidence="10">Belongs to the ThiC family.</text>
</comment>
<keyword evidence="8 10" id="KW-0411">Iron-sulfur</keyword>
<dbReference type="InterPro" id="IPR037509">
    <property type="entry name" value="ThiC"/>
</dbReference>
<feature type="binding site" evidence="10">
    <location>
        <position position="336"/>
    </location>
    <ligand>
        <name>Zn(2+)</name>
        <dbReference type="ChEBI" id="CHEBI:29105"/>
    </ligand>
</feature>
<evidence type="ECO:0000256" key="4">
    <source>
        <dbReference type="ARBA" id="ARBA00022723"/>
    </source>
</evidence>
<dbReference type="Gene3D" id="6.10.250.620">
    <property type="match status" value="1"/>
</dbReference>
<feature type="binding site" evidence="10">
    <location>
        <position position="69"/>
    </location>
    <ligand>
        <name>substrate</name>
    </ligand>
</feature>
<keyword evidence="5 10" id="KW-0862">Zinc</keyword>
<dbReference type="Proteomes" id="UP000063718">
    <property type="component" value="Unassembled WGS sequence"/>
</dbReference>
<evidence type="ECO:0000256" key="2">
    <source>
        <dbReference type="ARBA" id="ARBA00022485"/>
    </source>
</evidence>
<dbReference type="AlphaFoldDB" id="A0A0S6UGQ9"/>
<comment type="cofactor">
    <cofactor evidence="10">
        <name>[4Fe-4S] cluster</name>
        <dbReference type="ChEBI" id="CHEBI:49883"/>
    </cofactor>
    <text evidence="10">Binds 1 [4Fe-4S] cluster per subunit. The cluster is coordinated with 3 cysteines and an exchangeable S-adenosyl-L-methionine.</text>
</comment>
<feature type="binding site" evidence="10">
    <location>
        <position position="295"/>
    </location>
    <ligand>
        <name>substrate</name>
    </ligand>
</feature>
<sequence length="435" mass="47297">MRSMTQLEAAQVGQVTRAMEQVAAREKVRVEDLMAEVAAGRVVIPVNKNHHKLQPCGIGRGLRTKVNANLGTSTDYPDIAAELEKLQVALDAGADAVMDLSTGGDINECRRQVIARSPAAVGTVPIYQATVEAQEKYGALVKMTVDDLFRVIEMQAEDGVDFITVHCGVTMEVVERLRREGRLADIVSRGGSFLTGWMLHNEQENPLYAHYDRLLEIARRYDVTLSLGDGLRPGCLADATDRAQIQELIILGELVDRAREAGVQAMVEGPGHVPLNQIQANILLEKRLCHEAPFYVLGPLVTDVAPGYDHLTAAIGGALAAAAGADFICYVTPAEHLGLPTLADVREGVIAARIAGHAADLAKGLPGAWEWDREMARARKALDWQRQIELALDPEKARQYRRARNDEGAVACSMCGDFCAMRLVGEYLGKPSETC</sequence>
<dbReference type="FunFam" id="3.20.20.540:FF:000001">
    <property type="entry name" value="Phosphomethylpyrimidine synthase"/>
    <property type="match status" value="1"/>
</dbReference>
<comment type="pathway">
    <text evidence="10">Cofactor biosynthesis; thiamine diphosphate biosynthesis.</text>
</comment>
<dbReference type="SFLD" id="SFLDG01114">
    <property type="entry name" value="phosphomethylpyrimidine_syntha"/>
    <property type="match status" value="1"/>
</dbReference>
<keyword evidence="3 10" id="KW-0949">S-adenosyl-L-methionine</keyword>
<comment type="function">
    <text evidence="1 10">Catalyzes the synthesis of the hydroxymethylpyrimidine phosphate (HMP-P) moiety of thiamine from aminoimidazole ribotide (AIR) in a radical S-adenosyl-L-methionine (SAM)-dependent reaction.</text>
</comment>
<dbReference type="PANTHER" id="PTHR30557:SF1">
    <property type="entry name" value="PHOSPHOMETHYLPYRIMIDINE SYNTHASE, CHLOROPLASTIC"/>
    <property type="match status" value="1"/>
</dbReference>
<keyword evidence="7 10" id="KW-0408">Iron</keyword>
<dbReference type="GO" id="GO:0051539">
    <property type="term" value="F:4 iron, 4 sulfur cluster binding"/>
    <property type="evidence" value="ECO:0007669"/>
    <property type="project" value="UniProtKB-KW"/>
</dbReference>
<evidence type="ECO:0000256" key="1">
    <source>
        <dbReference type="ARBA" id="ARBA00003175"/>
    </source>
</evidence>
<evidence type="ECO:0000256" key="7">
    <source>
        <dbReference type="ARBA" id="ARBA00023004"/>
    </source>
</evidence>
<feature type="binding site" evidence="10">
    <location>
        <begin position="188"/>
        <end position="190"/>
    </location>
    <ligand>
        <name>substrate</name>
    </ligand>
</feature>
<comment type="catalytic activity">
    <reaction evidence="10">
        <text>5-amino-1-(5-phospho-beta-D-ribosyl)imidazole + S-adenosyl-L-methionine = 4-amino-2-methyl-5-(phosphooxymethyl)pyrimidine + CO + 5'-deoxyadenosine + formate + L-methionine + 3 H(+)</text>
        <dbReference type="Rhea" id="RHEA:24840"/>
        <dbReference type="ChEBI" id="CHEBI:15378"/>
        <dbReference type="ChEBI" id="CHEBI:15740"/>
        <dbReference type="ChEBI" id="CHEBI:17245"/>
        <dbReference type="ChEBI" id="CHEBI:17319"/>
        <dbReference type="ChEBI" id="CHEBI:57844"/>
        <dbReference type="ChEBI" id="CHEBI:58354"/>
        <dbReference type="ChEBI" id="CHEBI:59789"/>
        <dbReference type="ChEBI" id="CHEBI:137981"/>
        <dbReference type="EC" id="4.1.99.17"/>
    </reaction>
</comment>
<feature type="binding site" evidence="10">
    <location>
        <position position="268"/>
    </location>
    <ligand>
        <name>substrate</name>
    </ligand>
</feature>
<feature type="binding site" evidence="10">
    <location>
        <position position="127"/>
    </location>
    <ligand>
        <name>substrate</name>
    </ligand>
</feature>
<protein>
    <recommendedName>
        <fullName evidence="10">Phosphomethylpyrimidine synthase</fullName>
        <ecNumber evidence="10">4.1.99.17</ecNumber>
    </recommendedName>
    <alternativeName>
        <fullName evidence="10">Hydroxymethylpyrimidine phosphate synthase</fullName>
        <shortName evidence="10">HMP-P synthase</shortName>
        <shortName evidence="10">HMP-phosphate synthase</shortName>
        <shortName evidence="10">HMPP synthase</shortName>
    </alternativeName>
    <alternativeName>
        <fullName evidence="10">Thiamine biosynthesis protein ThiC</fullName>
    </alternativeName>
</protein>
<keyword evidence="4 10" id="KW-0479">Metal-binding</keyword>
<dbReference type="EMBL" id="DF238840">
    <property type="protein sequence ID" value="GAF27192.1"/>
    <property type="molecule type" value="Genomic_DNA"/>
</dbReference>
<keyword evidence="6 10" id="KW-0784">Thiamine biosynthesis</keyword>
<dbReference type="NCBIfam" id="TIGR00190">
    <property type="entry name" value="thiC"/>
    <property type="match status" value="1"/>
</dbReference>
<evidence type="ECO:0000256" key="10">
    <source>
        <dbReference type="HAMAP-Rule" id="MF_00089"/>
    </source>
</evidence>
<feature type="binding site" evidence="10">
    <location>
        <position position="415"/>
    </location>
    <ligand>
        <name>[4Fe-4S] cluster</name>
        <dbReference type="ChEBI" id="CHEBI:49883"/>
        <note>4Fe-4S-S-AdoMet</note>
    </ligand>
</feature>
<dbReference type="Pfam" id="PF01964">
    <property type="entry name" value="ThiC_Rad_SAM"/>
    <property type="match status" value="1"/>
</dbReference>
<evidence type="ECO:0000256" key="9">
    <source>
        <dbReference type="ARBA" id="ARBA00023239"/>
    </source>
</evidence>
<dbReference type="SFLD" id="SFLDF00407">
    <property type="entry name" value="phosphomethylpyrimidine_syntha"/>
    <property type="match status" value="1"/>
</dbReference>
<dbReference type="GO" id="GO:0009229">
    <property type="term" value="P:thiamine diphosphate biosynthetic process"/>
    <property type="evidence" value="ECO:0007669"/>
    <property type="project" value="UniProtKB-UniRule"/>
</dbReference>
<dbReference type="HAMAP" id="MF_00089">
    <property type="entry name" value="ThiC"/>
    <property type="match status" value="1"/>
</dbReference>
<gene>
    <name evidence="10" type="primary">thiC</name>
    <name evidence="11" type="ORF">MTY_2533</name>
</gene>
<dbReference type="Gene3D" id="3.20.20.540">
    <property type="entry name" value="Radical SAM ThiC family, central domain"/>
    <property type="match status" value="1"/>
</dbReference>
<organism evidence="11">
    <name type="scientific">Moorella thermoacetica Y72</name>
    <dbReference type="NCBI Taxonomy" id="1325331"/>
    <lineage>
        <taxon>Bacteria</taxon>
        <taxon>Bacillati</taxon>
        <taxon>Bacillota</taxon>
        <taxon>Clostridia</taxon>
        <taxon>Neomoorellales</taxon>
        <taxon>Neomoorellaceae</taxon>
        <taxon>Neomoorella</taxon>
    </lineage>
</organism>
<feature type="binding site" evidence="10">
    <location>
        <position position="166"/>
    </location>
    <ligand>
        <name>substrate</name>
    </ligand>
</feature>
<evidence type="ECO:0000256" key="3">
    <source>
        <dbReference type="ARBA" id="ARBA00022691"/>
    </source>
</evidence>
<feature type="binding site" evidence="10">
    <location>
        <begin position="229"/>
        <end position="232"/>
    </location>
    <ligand>
        <name>substrate</name>
    </ligand>
</feature>
<reference evidence="11" key="1">
    <citation type="journal article" date="2014" name="Gene">
        <title>Genome-guided analysis of transformation efficiency and carbon dioxide assimilation by Moorella thermoacetica Y72.</title>
        <authorList>
            <person name="Tsukahara K."/>
            <person name="Kita A."/>
            <person name="Nakashimada Y."/>
            <person name="Hoshino T."/>
            <person name="Murakami K."/>
        </authorList>
    </citation>
    <scope>NUCLEOTIDE SEQUENCE [LARGE SCALE GENOMIC DNA]</scope>
    <source>
        <strain evidence="11">Y72</strain>
    </source>
</reference>
<evidence type="ECO:0000256" key="6">
    <source>
        <dbReference type="ARBA" id="ARBA00022977"/>
    </source>
</evidence>
<dbReference type="PANTHER" id="PTHR30557">
    <property type="entry name" value="THIAMINE BIOSYNTHESIS PROTEIN THIC"/>
    <property type="match status" value="1"/>
</dbReference>
<dbReference type="GO" id="GO:0008270">
    <property type="term" value="F:zinc ion binding"/>
    <property type="evidence" value="ECO:0007669"/>
    <property type="project" value="UniProtKB-UniRule"/>
</dbReference>
<evidence type="ECO:0000313" key="11">
    <source>
        <dbReference type="EMBL" id="GAF27192.1"/>
    </source>
</evidence>
<proteinExistence type="inferred from homology"/>
<dbReference type="GO" id="GO:0070284">
    <property type="term" value="F:phosphomethylpyrimidine synthase activity"/>
    <property type="evidence" value="ECO:0007669"/>
    <property type="project" value="UniProtKB-EC"/>
</dbReference>
<dbReference type="InterPro" id="IPR002817">
    <property type="entry name" value="ThiC/BzaA/B"/>
</dbReference>
<feature type="binding site" evidence="10">
    <location>
        <position position="272"/>
    </location>
    <ligand>
        <name>Zn(2+)</name>
        <dbReference type="ChEBI" id="CHEBI:29105"/>
    </ligand>
</feature>
<accession>A0A0S6UGQ9</accession>
<dbReference type="SFLD" id="SFLDS00113">
    <property type="entry name" value="Radical_SAM_Phosphomethylpyrim"/>
    <property type="match status" value="1"/>
</dbReference>
<evidence type="ECO:0000256" key="8">
    <source>
        <dbReference type="ARBA" id="ARBA00023014"/>
    </source>
</evidence>
<dbReference type="GO" id="GO:0005829">
    <property type="term" value="C:cytosol"/>
    <property type="evidence" value="ECO:0007669"/>
    <property type="project" value="TreeGrafter"/>
</dbReference>
<dbReference type="EC" id="4.1.99.17" evidence="10"/>